<evidence type="ECO:0000313" key="6">
    <source>
        <dbReference type="EMBL" id="GAA2001896.1"/>
    </source>
</evidence>
<evidence type="ECO:0000256" key="2">
    <source>
        <dbReference type="ARBA" id="ARBA00005582"/>
    </source>
</evidence>
<evidence type="ECO:0000256" key="3">
    <source>
        <dbReference type="ARBA" id="ARBA00022801"/>
    </source>
</evidence>
<dbReference type="PANTHER" id="PTHR43046">
    <property type="entry name" value="GDP-MANNOSE MANNOSYL HYDROLASE"/>
    <property type="match status" value="1"/>
</dbReference>
<evidence type="ECO:0000256" key="1">
    <source>
        <dbReference type="ARBA" id="ARBA00001946"/>
    </source>
</evidence>
<name>A0ABN2T9J8_9MICO</name>
<sequence length="164" mass="17745">MEYTAYDTRLAAYALVIDEDDRILLSWFNGRGSRGRPGWSLPGGGVEFEESLEEGLHREVLEETGLTVRLTGLLLANTVTEPGSRRPSGRGFKAVRIVYRAEVTGGTLGTLEVGGTTDRAEWVPISDLARGEVHRSSIVDRALEAHTASRGSTGDRKCAGEVLS</sequence>
<dbReference type="RefSeq" id="WP_344307191.1">
    <property type="nucleotide sequence ID" value="NZ_BAAANO010000008.1"/>
</dbReference>
<organism evidence="6 7">
    <name type="scientific">Brevibacterium samyangense</name>
    <dbReference type="NCBI Taxonomy" id="366888"/>
    <lineage>
        <taxon>Bacteria</taxon>
        <taxon>Bacillati</taxon>
        <taxon>Actinomycetota</taxon>
        <taxon>Actinomycetes</taxon>
        <taxon>Micrococcales</taxon>
        <taxon>Brevibacteriaceae</taxon>
        <taxon>Brevibacterium</taxon>
    </lineage>
</organism>
<dbReference type="PROSITE" id="PS51462">
    <property type="entry name" value="NUDIX"/>
    <property type="match status" value="1"/>
</dbReference>
<dbReference type="PANTHER" id="PTHR43046:SF14">
    <property type="entry name" value="MUTT_NUDIX FAMILY PROTEIN"/>
    <property type="match status" value="1"/>
</dbReference>
<evidence type="ECO:0000259" key="5">
    <source>
        <dbReference type="PROSITE" id="PS51462"/>
    </source>
</evidence>
<dbReference type="SUPFAM" id="SSF55811">
    <property type="entry name" value="Nudix"/>
    <property type="match status" value="1"/>
</dbReference>
<accession>A0ABN2T9J8</accession>
<dbReference type="Gene3D" id="3.90.79.10">
    <property type="entry name" value="Nucleoside Triphosphate Pyrophosphohydrolase"/>
    <property type="match status" value="1"/>
</dbReference>
<dbReference type="InterPro" id="IPR015797">
    <property type="entry name" value="NUDIX_hydrolase-like_dom_sf"/>
</dbReference>
<dbReference type="PRINTS" id="PR00502">
    <property type="entry name" value="NUDIXFAMILY"/>
</dbReference>
<dbReference type="EMBL" id="BAAANO010000008">
    <property type="protein sequence ID" value="GAA2001896.1"/>
    <property type="molecule type" value="Genomic_DNA"/>
</dbReference>
<evidence type="ECO:0000313" key="7">
    <source>
        <dbReference type="Proteomes" id="UP001500755"/>
    </source>
</evidence>
<comment type="similarity">
    <text evidence="2 4">Belongs to the Nudix hydrolase family.</text>
</comment>
<keyword evidence="3 4" id="KW-0378">Hydrolase</keyword>
<evidence type="ECO:0000256" key="4">
    <source>
        <dbReference type="RuleBase" id="RU003476"/>
    </source>
</evidence>
<comment type="caution">
    <text evidence="6">The sequence shown here is derived from an EMBL/GenBank/DDBJ whole genome shotgun (WGS) entry which is preliminary data.</text>
</comment>
<dbReference type="Proteomes" id="UP001500755">
    <property type="component" value="Unassembled WGS sequence"/>
</dbReference>
<dbReference type="InterPro" id="IPR000086">
    <property type="entry name" value="NUDIX_hydrolase_dom"/>
</dbReference>
<dbReference type="InterPro" id="IPR020476">
    <property type="entry name" value="Nudix_hydrolase"/>
</dbReference>
<keyword evidence="7" id="KW-1185">Reference proteome</keyword>
<comment type="cofactor">
    <cofactor evidence="1">
        <name>Mg(2+)</name>
        <dbReference type="ChEBI" id="CHEBI:18420"/>
    </cofactor>
</comment>
<protein>
    <recommendedName>
        <fullName evidence="5">Nudix hydrolase domain-containing protein</fullName>
    </recommendedName>
</protein>
<feature type="domain" description="Nudix hydrolase" evidence="5">
    <location>
        <begin position="7"/>
        <end position="147"/>
    </location>
</feature>
<dbReference type="PROSITE" id="PS00893">
    <property type="entry name" value="NUDIX_BOX"/>
    <property type="match status" value="1"/>
</dbReference>
<gene>
    <name evidence="6" type="ORF">GCM10009755_07990</name>
</gene>
<reference evidence="6 7" key="1">
    <citation type="journal article" date="2019" name="Int. J. Syst. Evol. Microbiol.">
        <title>The Global Catalogue of Microorganisms (GCM) 10K type strain sequencing project: providing services to taxonomists for standard genome sequencing and annotation.</title>
        <authorList>
            <consortium name="The Broad Institute Genomics Platform"/>
            <consortium name="The Broad Institute Genome Sequencing Center for Infectious Disease"/>
            <person name="Wu L."/>
            <person name="Ma J."/>
        </authorList>
    </citation>
    <scope>NUCLEOTIDE SEQUENCE [LARGE SCALE GENOMIC DNA]</scope>
    <source>
        <strain evidence="6 7">JCM 14546</strain>
    </source>
</reference>
<dbReference type="Pfam" id="PF00293">
    <property type="entry name" value="NUDIX"/>
    <property type="match status" value="1"/>
</dbReference>
<dbReference type="CDD" id="cd02883">
    <property type="entry name" value="NUDIX_Hydrolase"/>
    <property type="match status" value="1"/>
</dbReference>
<proteinExistence type="inferred from homology"/>
<dbReference type="InterPro" id="IPR020084">
    <property type="entry name" value="NUDIX_hydrolase_CS"/>
</dbReference>